<dbReference type="Proteomes" id="UP000000442">
    <property type="component" value="Chromosome"/>
</dbReference>
<keyword evidence="1" id="KW-0812">Transmembrane</keyword>
<evidence type="ECO:0000313" key="3">
    <source>
        <dbReference type="Proteomes" id="UP000000442"/>
    </source>
</evidence>
<dbReference type="OrthoDB" id="5422702at2"/>
<reference evidence="2 3" key="1">
    <citation type="journal article" date="2009" name="Environ. Microbiol.">
        <title>Genome sequence of Desulfobacterium autotrophicum HRM2, a marine sulfate reducer oxidizing organic carbon completely to carbon dioxide.</title>
        <authorList>
            <person name="Strittmatter A.W."/>
            <person name="Liesegang H."/>
            <person name="Rabus R."/>
            <person name="Decker I."/>
            <person name="Amann J."/>
            <person name="Andres S."/>
            <person name="Henne A."/>
            <person name="Fricke W.F."/>
            <person name="Martinez-Arias R."/>
            <person name="Bartels D."/>
            <person name="Goesmann A."/>
            <person name="Krause L."/>
            <person name="Puehler A."/>
            <person name="Klenk H.P."/>
            <person name="Richter M."/>
            <person name="Schuler M."/>
            <person name="Gloeckner F.O."/>
            <person name="Meyerdierks A."/>
            <person name="Gottschalk G."/>
            <person name="Amann R."/>
        </authorList>
    </citation>
    <scope>NUCLEOTIDE SEQUENCE [LARGE SCALE GENOMIC DNA]</scope>
    <source>
        <strain evidence="3">ATCC 43914 / DSM 3382 / HRM2</strain>
    </source>
</reference>
<keyword evidence="1" id="KW-1133">Transmembrane helix</keyword>
<gene>
    <name evidence="2" type="ordered locus">HRM2_28410</name>
</gene>
<evidence type="ECO:0000313" key="2">
    <source>
        <dbReference type="EMBL" id="ACN15929.1"/>
    </source>
</evidence>
<dbReference type="KEGG" id="dat:HRM2_28410"/>
<name>C0QJB6_DESAH</name>
<evidence type="ECO:0000256" key="1">
    <source>
        <dbReference type="SAM" id="Phobius"/>
    </source>
</evidence>
<dbReference type="RefSeq" id="WP_015904692.1">
    <property type="nucleotide sequence ID" value="NC_012108.1"/>
</dbReference>
<protein>
    <submittedName>
        <fullName evidence="2">Uncharacterized protein</fullName>
    </submittedName>
</protein>
<organism evidence="2 3">
    <name type="scientific">Desulforapulum autotrophicum (strain ATCC 43914 / DSM 3382 / VKM B-1955 / HRM2)</name>
    <name type="common">Desulfobacterium autotrophicum</name>
    <dbReference type="NCBI Taxonomy" id="177437"/>
    <lineage>
        <taxon>Bacteria</taxon>
        <taxon>Pseudomonadati</taxon>
        <taxon>Thermodesulfobacteriota</taxon>
        <taxon>Desulfobacteria</taxon>
        <taxon>Desulfobacterales</taxon>
        <taxon>Desulfobacteraceae</taxon>
        <taxon>Desulforapulum</taxon>
    </lineage>
</organism>
<dbReference type="eggNOG" id="ENOG5033M5R">
    <property type="taxonomic scope" value="Bacteria"/>
</dbReference>
<keyword evidence="3" id="KW-1185">Reference proteome</keyword>
<accession>C0QJB6</accession>
<dbReference type="AlphaFoldDB" id="C0QJB6"/>
<sequence>MKENECLPERLSKLMIGSLLLVGAVVLVLIGFTLLPLAGFILAIPVAALGIYFIKVHLNEKCEIDTKS</sequence>
<feature type="transmembrane region" description="Helical" evidence="1">
    <location>
        <begin position="12"/>
        <end position="32"/>
    </location>
</feature>
<dbReference type="HOGENOM" id="CLU_2787010_0_0_7"/>
<proteinExistence type="predicted"/>
<dbReference type="EMBL" id="CP001087">
    <property type="protein sequence ID" value="ACN15929.1"/>
    <property type="molecule type" value="Genomic_DNA"/>
</dbReference>
<feature type="transmembrane region" description="Helical" evidence="1">
    <location>
        <begin position="38"/>
        <end position="58"/>
    </location>
</feature>
<dbReference type="STRING" id="177437.HRM2_28410"/>
<keyword evidence="1" id="KW-0472">Membrane</keyword>